<dbReference type="AlphaFoldDB" id="A0A1D8TYD2"/>
<dbReference type="OrthoDB" id="458482at2"/>
<dbReference type="SUPFAM" id="SSF48452">
    <property type="entry name" value="TPR-like"/>
    <property type="match status" value="2"/>
</dbReference>
<dbReference type="KEGG" id="mpro:BJP34_26645"/>
<evidence type="ECO:0000313" key="1">
    <source>
        <dbReference type="EMBL" id="AOX02543.1"/>
    </source>
</evidence>
<name>A0A1D8TYD2_9CYAN</name>
<dbReference type="RefSeq" id="WP_070394948.1">
    <property type="nucleotide sequence ID" value="NZ_CP017599.1"/>
</dbReference>
<sequence length="447" mass="51005">MDKQRLRAYLKLIEQVLTCPSGEEFKILESNRELVDSELLQVMAQVAEQLTAEGKQNSAEVLLGLRSELLDMLGISETPTSANLSCQDYLKFLTEVLLATDNSDSDPKVIYPLLGANLDKLDDNFIDILETWASAKLSEAEAEYIARVIWEFSHLIQQFPLGNKANNMEIAIAGYKQVLKVFTRESKRESWAAIQTNLGQAYRTRIRGERALNLELAITQYQRALSVYTKSDFPIYWAMTQINLGEAYRNRIRHPRAENLEKAIARYLLALSVYTQSDFPYYWAEIQTNLAEAYSQRMLGGRAYNLELTIDAYQLALEVYTKEDFPIEWAQTQSNLGNAYSDRICGDRAENLEFAIEEYQLALEVYTQEDFPIEWAQTQSNLGIAYRNRIRGDRANNLELAIEAFQQASSVRTKPDLPMAWAMTQNNPQNNLGLPIVTESVVIGKRI</sequence>
<organism evidence="1 2">
    <name type="scientific">Moorena producens PAL-8-15-08-1</name>
    <dbReference type="NCBI Taxonomy" id="1458985"/>
    <lineage>
        <taxon>Bacteria</taxon>
        <taxon>Bacillati</taxon>
        <taxon>Cyanobacteriota</taxon>
        <taxon>Cyanophyceae</taxon>
        <taxon>Coleofasciculales</taxon>
        <taxon>Coleofasciculaceae</taxon>
        <taxon>Moorena</taxon>
    </lineage>
</organism>
<dbReference type="STRING" id="1458985.BJP34_26645"/>
<evidence type="ECO:0000313" key="2">
    <source>
        <dbReference type="Proteomes" id="UP000177870"/>
    </source>
</evidence>
<accession>A0A1D8TYD2</accession>
<gene>
    <name evidence="1" type="ORF">BJP34_26645</name>
</gene>
<evidence type="ECO:0008006" key="3">
    <source>
        <dbReference type="Google" id="ProtNLM"/>
    </source>
</evidence>
<dbReference type="InterPro" id="IPR011990">
    <property type="entry name" value="TPR-like_helical_dom_sf"/>
</dbReference>
<dbReference type="Gene3D" id="1.25.40.10">
    <property type="entry name" value="Tetratricopeptide repeat domain"/>
    <property type="match status" value="2"/>
</dbReference>
<reference evidence="2" key="1">
    <citation type="submission" date="2016-10" db="EMBL/GenBank/DDBJ databases">
        <title>Comparative genomics uncovers the prolific and rare metabolic potential of the cyanobacterial genus Moorea.</title>
        <authorList>
            <person name="Leao T."/>
            <person name="Castelao G."/>
            <person name="Korobeynikov A."/>
            <person name="Monroe E.A."/>
            <person name="Podell S."/>
            <person name="Glukhov E."/>
            <person name="Allen E."/>
            <person name="Gerwick W.H."/>
            <person name="Gerwick L."/>
        </authorList>
    </citation>
    <scope>NUCLEOTIDE SEQUENCE [LARGE SCALE GENOMIC DNA]</scope>
    <source>
        <strain evidence="2">PAL-8-15-08-1</strain>
    </source>
</reference>
<protein>
    <recommendedName>
        <fullName evidence="3">Tetratricopeptide repeat protein</fullName>
    </recommendedName>
</protein>
<dbReference type="EMBL" id="CP017599">
    <property type="protein sequence ID" value="AOX02543.1"/>
    <property type="molecule type" value="Genomic_DNA"/>
</dbReference>
<dbReference type="Proteomes" id="UP000177870">
    <property type="component" value="Chromosome"/>
</dbReference>
<proteinExistence type="predicted"/>
<dbReference type="Pfam" id="PF13374">
    <property type="entry name" value="TPR_10"/>
    <property type="match status" value="1"/>
</dbReference>